<evidence type="ECO:0000256" key="9">
    <source>
        <dbReference type="ARBA" id="ARBA00048781"/>
    </source>
</evidence>
<evidence type="ECO:0000256" key="3">
    <source>
        <dbReference type="ARBA" id="ARBA00022741"/>
    </source>
</evidence>
<keyword evidence="14" id="KW-1185">Reference proteome</keyword>
<dbReference type="InterPro" id="IPR026533">
    <property type="entry name" value="NTPase/PRRC1"/>
</dbReference>
<protein>
    <recommendedName>
        <fullName evidence="11">Probable inosine/xanthosine triphosphatase</fullName>
        <shortName evidence="11">ITPase/XTPase</shortName>
        <ecNumber evidence="11">3.6.1.73</ecNumber>
    </recommendedName>
    <alternativeName>
        <fullName evidence="11">Non-canonical purine NTP phosphatase</fullName>
    </alternativeName>
    <alternativeName>
        <fullName evidence="11">Non-standard purine NTP phosphatase</fullName>
    </alternativeName>
    <alternativeName>
        <fullName evidence="11">Nucleoside-triphosphate phosphatase</fullName>
        <shortName evidence="11">NTPase</shortName>
    </alternativeName>
</protein>
<keyword evidence="7 11" id="KW-0464">Manganese</keyword>
<name>I5C780_9BACT</name>
<dbReference type="RefSeq" id="WP_009053950.1">
    <property type="nucleotide sequence ID" value="NZ_AJYA01000013.1"/>
</dbReference>
<dbReference type="GO" id="GO:0046872">
    <property type="term" value="F:metal ion binding"/>
    <property type="evidence" value="ECO:0007669"/>
    <property type="project" value="UniProtKB-KW"/>
</dbReference>
<evidence type="ECO:0000256" key="1">
    <source>
        <dbReference type="ARBA" id="ARBA00001936"/>
    </source>
</evidence>
<evidence type="ECO:0000256" key="7">
    <source>
        <dbReference type="ARBA" id="ARBA00023211"/>
    </source>
</evidence>
<evidence type="ECO:0000256" key="8">
    <source>
        <dbReference type="ARBA" id="ARBA00048174"/>
    </source>
</evidence>
<sequence length="193" mass="21165">MQFPKRRNITSEHLQKFHIIVGSKNPVKQASVHDGFSQAFMADLLVQGLDVDSGVADQPFGDADTFQGALNRAQNAKNAFPEADYWVGIEGGVGHVGEELEAFAWIVILDREGKRGKARTASFILPKVIQELVEQGMELGQADDQVFQRQQSKQGSGAVGILTKGALTRRTYYGQAVLLACIPFIQSNLYGDR</sequence>
<feature type="domain" description="Non-canonical purine NTP phosphatase/PRRC1" evidence="12">
    <location>
        <begin position="22"/>
        <end position="185"/>
    </location>
</feature>
<evidence type="ECO:0000256" key="5">
    <source>
        <dbReference type="ARBA" id="ARBA00022842"/>
    </source>
</evidence>
<evidence type="ECO:0000259" key="12">
    <source>
        <dbReference type="Pfam" id="PF01931"/>
    </source>
</evidence>
<evidence type="ECO:0000256" key="10">
    <source>
        <dbReference type="ARBA" id="ARBA00060855"/>
    </source>
</evidence>
<dbReference type="NCBIfam" id="NF003459">
    <property type="entry name" value="PRK05074.1"/>
    <property type="match status" value="1"/>
</dbReference>
<evidence type="ECO:0000313" key="13">
    <source>
        <dbReference type="EMBL" id="EIM77682.1"/>
    </source>
</evidence>
<comment type="similarity">
    <text evidence="10 11">Belongs to the YjjX NTPase family.</text>
</comment>
<dbReference type="PANTHER" id="PTHR34699:SF2">
    <property type="entry name" value="NON-CANONICAL PURINE NTP PHOSPHATASE_PRRC1 DOMAIN-CONTAINING PROTEIN"/>
    <property type="match status" value="1"/>
</dbReference>
<dbReference type="InterPro" id="IPR029001">
    <property type="entry name" value="ITPase-like_fam"/>
</dbReference>
<comment type="catalytic activity">
    <reaction evidence="8 11">
        <text>ITP + H2O = IDP + phosphate + H(+)</text>
        <dbReference type="Rhea" id="RHEA:28330"/>
        <dbReference type="ChEBI" id="CHEBI:15377"/>
        <dbReference type="ChEBI" id="CHEBI:15378"/>
        <dbReference type="ChEBI" id="CHEBI:43474"/>
        <dbReference type="ChEBI" id="CHEBI:58280"/>
        <dbReference type="ChEBI" id="CHEBI:61402"/>
        <dbReference type="EC" id="3.6.1.73"/>
    </reaction>
</comment>
<feature type="binding site" evidence="11">
    <location>
        <begin position="82"/>
        <end position="83"/>
    </location>
    <ligand>
        <name>substrate</name>
    </ligand>
</feature>
<dbReference type="GO" id="GO:0009117">
    <property type="term" value="P:nucleotide metabolic process"/>
    <property type="evidence" value="ECO:0007669"/>
    <property type="project" value="UniProtKB-KW"/>
</dbReference>
<feature type="binding site" evidence="11">
    <location>
        <position position="82"/>
    </location>
    <ligand>
        <name>Mg(2+)</name>
        <dbReference type="ChEBI" id="CHEBI:18420"/>
    </ligand>
</feature>
<dbReference type="GO" id="GO:0006772">
    <property type="term" value="P:thiamine metabolic process"/>
    <property type="evidence" value="ECO:0007669"/>
    <property type="project" value="TreeGrafter"/>
</dbReference>
<dbReference type="EC" id="3.6.1.73" evidence="11"/>
<comment type="caution">
    <text evidence="11">Lacks conserved residue(s) required for the propagation of feature annotation.</text>
</comment>
<evidence type="ECO:0000256" key="2">
    <source>
        <dbReference type="ARBA" id="ARBA00022723"/>
    </source>
</evidence>
<comment type="subunit">
    <text evidence="11">Homodimer.</text>
</comment>
<dbReference type="AlphaFoldDB" id="I5C780"/>
<reference evidence="13 14" key="1">
    <citation type="submission" date="2012-05" db="EMBL/GenBank/DDBJ databases">
        <title>Genome sequence of Nitritalea halalkaliphila LW7.</title>
        <authorList>
            <person name="Jangir P.K."/>
            <person name="Singh A."/>
            <person name="Shivaji S."/>
            <person name="Sharma R."/>
        </authorList>
    </citation>
    <scope>NUCLEOTIDE SEQUENCE [LARGE SCALE GENOMIC DNA]</scope>
    <source>
        <strain evidence="13 14">LW7</strain>
    </source>
</reference>
<keyword evidence="5 11" id="KW-0460">Magnesium</keyword>
<organism evidence="13 14">
    <name type="scientific">Nitritalea halalkaliphila LW7</name>
    <dbReference type="NCBI Taxonomy" id="1189621"/>
    <lineage>
        <taxon>Bacteria</taxon>
        <taxon>Pseudomonadati</taxon>
        <taxon>Bacteroidota</taxon>
        <taxon>Cytophagia</taxon>
        <taxon>Cytophagales</taxon>
        <taxon>Cyclobacteriaceae</taxon>
        <taxon>Nitritalea</taxon>
    </lineage>
</organism>
<comment type="catalytic activity">
    <reaction evidence="9 11">
        <text>XTP + H2O = XDP + phosphate + H(+)</text>
        <dbReference type="Rhea" id="RHEA:28406"/>
        <dbReference type="ChEBI" id="CHEBI:15377"/>
        <dbReference type="ChEBI" id="CHEBI:15378"/>
        <dbReference type="ChEBI" id="CHEBI:43474"/>
        <dbReference type="ChEBI" id="CHEBI:59884"/>
        <dbReference type="ChEBI" id="CHEBI:61314"/>
        <dbReference type="EC" id="3.6.1.73"/>
    </reaction>
</comment>
<dbReference type="SUPFAM" id="SSF52972">
    <property type="entry name" value="ITPase-like"/>
    <property type="match status" value="1"/>
</dbReference>
<feature type="binding site" evidence="11">
    <location>
        <position position="52"/>
    </location>
    <ligand>
        <name>Mg(2+)</name>
        <dbReference type="ChEBI" id="CHEBI:18420"/>
    </ligand>
</feature>
<dbReference type="EMBL" id="AJYA01000013">
    <property type="protein sequence ID" value="EIM77682.1"/>
    <property type="molecule type" value="Genomic_DNA"/>
</dbReference>
<gene>
    <name evidence="13" type="ORF">A3SI_05814</name>
</gene>
<keyword evidence="3 11" id="KW-0547">Nucleotide-binding</keyword>
<dbReference type="InterPro" id="IPR050299">
    <property type="entry name" value="YjjX_NTPase"/>
</dbReference>
<dbReference type="Pfam" id="PF01931">
    <property type="entry name" value="NTPase_I-T"/>
    <property type="match status" value="1"/>
</dbReference>
<keyword evidence="6 11" id="KW-0546">Nucleotide metabolism</keyword>
<dbReference type="GO" id="GO:0103023">
    <property type="term" value="F:ITPase activity"/>
    <property type="evidence" value="ECO:0007669"/>
    <property type="project" value="UniProtKB-EC"/>
</dbReference>
<comment type="caution">
    <text evidence="13">The sequence shown here is derived from an EMBL/GenBank/DDBJ whole genome shotgun (WGS) entry which is preliminary data.</text>
</comment>
<dbReference type="FunFam" id="3.90.950.10:FF:000002">
    <property type="entry name" value="Inosine/xanthosine triphosphatase"/>
    <property type="match status" value="1"/>
</dbReference>
<evidence type="ECO:0000256" key="6">
    <source>
        <dbReference type="ARBA" id="ARBA00023080"/>
    </source>
</evidence>
<comment type="cofactor">
    <cofactor evidence="1">
        <name>Mn(2+)</name>
        <dbReference type="ChEBI" id="CHEBI:29035"/>
    </cofactor>
</comment>
<evidence type="ECO:0000313" key="14">
    <source>
        <dbReference type="Proteomes" id="UP000005551"/>
    </source>
</evidence>
<dbReference type="HAMAP" id="MF_00648">
    <property type="entry name" value="Non_canon_purine_NTPase_YjjX"/>
    <property type="match status" value="1"/>
</dbReference>
<comment type="function">
    <text evidence="11">Phosphatase that hydrolyzes non-canonical purine nucleotides such as XTP and ITP to their respective diphosphate derivatives. Probably excludes non-canonical purines from DNA/RNA precursor pool, thus preventing their incorporation into DNA/RNA and avoiding chromosomal lesions.</text>
</comment>
<accession>I5C780</accession>
<dbReference type="InterPro" id="IPR002786">
    <property type="entry name" value="Non_canon_purine_NTPase"/>
</dbReference>
<keyword evidence="4 11" id="KW-0378">Hydrolase</keyword>
<proteinExistence type="inferred from homology"/>
<dbReference type="Proteomes" id="UP000005551">
    <property type="component" value="Unassembled WGS sequence"/>
</dbReference>
<evidence type="ECO:0000256" key="11">
    <source>
        <dbReference type="HAMAP-Rule" id="MF_00648"/>
    </source>
</evidence>
<keyword evidence="2 11" id="KW-0479">Metal-binding</keyword>
<comment type="cofactor">
    <cofactor evidence="11">
        <name>Mg(2+)</name>
        <dbReference type="ChEBI" id="CHEBI:18420"/>
    </cofactor>
    <cofactor evidence="11">
        <name>Mn(2+)</name>
        <dbReference type="ChEBI" id="CHEBI:29035"/>
    </cofactor>
    <text evidence="11">Binds 1 divalent metal cation per subunit; can use either Mg(2+) or Mn(2+).</text>
</comment>
<dbReference type="NCBIfam" id="TIGR00258">
    <property type="entry name" value="inosine/xanthosine triphosphatase"/>
    <property type="match status" value="1"/>
</dbReference>
<dbReference type="GO" id="GO:0000166">
    <property type="term" value="F:nucleotide binding"/>
    <property type="evidence" value="ECO:0007669"/>
    <property type="project" value="UniProtKB-KW"/>
</dbReference>
<dbReference type="PANTHER" id="PTHR34699">
    <property type="match status" value="1"/>
</dbReference>
<dbReference type="Gene3D" id="3.90.950.10">
    <property type="match status" value="1"/>
</dbReference>
<dbReference type="OrthoDB" id="164951at2"/>
<dbReference type="STRING" id="1189621.A3SI_05814"/>
<evidence type="ECO:0000256" key="4">
    <source>
        <dbReference type="ARBA" id="ARBA00022801"/>
    </source>
</evidence>